<dbReference type="AlphaFoldDB" id="A0A2S5KRU2"/>
<dbReference type="SUPFAM" id="SSF54593">
    <property type="entry name" value="Glyoxalase/Bleomycin resistance protein/Dihydroxybiphenyl dioxygenase"/>
    <property type="match status" value="1"/>
</dbReference>
<organism evidence="2 3">
    <name type="scientific">Proteobacteria bacterium 228</name>
    <dbReference type="NCBI Taxonomy" id="2083153"/>
    <lineage>
        <taxon>Bacteria</taxon>
        <taxon>Pseudomonadati</taxon>
        <taxon>Pseudomonadota</taxon>
    </lineage>
</organism>
<dbReference type="InterPro" id="IPR004360">
    <property type="entry name" value="Glyas_Fos-R_dOase_dom"/>
</dbReference>
<dbReference type="Pfam" id="PF00903">
    <property type="entry name" value="Glyoxalase"/>
    <property type="match status" value="1"/>
</dbReference>
<name>A0A2S5KRU2_9PROT</name>
<gene>
    <name evidence="2" type="ORF">C4K68_10325</name>
</gene>
<evidence type="ECO:0000313" key="3">
    <source>
        <dbReference type="Proteomes" id="UP000238196"/>
    </source>
</evidence>
<dbReference type="Proteomes" id="UP000238196">
    <property type="component" value="Unassembled WGS sequence"/>
</dbReference>
<dbReference type="OrthoDB" id="9800438at2"/>
<protein>
    <submittedName>
        <fullName evidence="2">Glyoxalase/bleomycin resistance/extradiol dioxygenase family protein</fullName>
    </submittedName>
</protein>
<dbReference type="PANTHER" id="PTHR35006">
    <property type="entry name" value="GLYOXALASE FAMILY PROTEIN (AFU_ORTHOLOGUE AFUA_5G14830)"/>
    <property type="match status" value="1"/>
</dbReference>
<proteinExistence type="predicted"/>
<feature type="domain" description="Glyoxalase/fosfomycin resistance/dioxygenase" evidence="1">
    <location>
        <begin position="2"/>
        <end position="124"/>
    </location>
</feature>
<sequence>MIDHLSTYASNYPLTKAFYDAAFAALGLSVQMELVTEWDAAFPTRRMCAYGPIGKPVFWVIESREPSTPRHVAFTAGSRAQVEAFHAAGLAAGGEDNGKPGLRPHYHADYYGAFLLDPDGNNVEAVCHSPV</sequence>
<dbReference type="Gene3D" id="3.10.180.10">
    <property type="entry name" value="2,3-Dihydroxybiphenyl 1,2-Dioxygenase, domain 1"/>
    <property type="match status" value="1"/>
</dbReference>
<dbReference type="InterPro" id="IPR029068">
    <property type="entry name" value="Glyas_Bleomycin-R_OHBP_Dase"/>
</dbReference>
<evidence type="ECO:0000259" key="1">
    <source>
        <dbReference type="Pfam" id="PF00903"/>
    </source>
</evidence>
<dbReference type="PANTHER" id="PTHR35006:SF2">
    <property type="entry name" value="GLYOXALASE FAMILY PROTEIN (AFU_ORTHOLOGUE AFUA_5G14830)"/>
    <property type="match status" value="1"/>
</dbReference>
<reference evidence="2 3" key="1">
    <citation type="submission" date="2018-02" db="EMBL/GenBank/DDBJ databases">
        <title>novel marine gammaproteobacteria from coastal saline agro ecosystem.</title>
        <authorList>
            <person name="Krishnan R."/>
            <person name="Ramesh Kumar N."/>
        </authorList>
    </citation>
    <scope>NUCLEOTIDE SEQUENCE [LARGE SCALE GENOMIC DNA]</scope>
    <source>
        <strain evidence="2 3">228</strain>
    </source>
</reference>
<accession>A0A2S5KRU2</accession>
<dbReference type="CDD" id="cd07262">
    <property type="entry name" value="VOC_like"/>
    <property type="match status" value="1"/>
</dbReference>
<comment type="caution">
    <text evidence="2">The sequence shown here is derived from an EMBL/GenBank/DDBJ whole genome shotgun (WGS) entry which is preliminary data.</text>
</comment>
<evidence type="ECO:0000313" key="2">
    <source>
        <dbReference type="EMBL" id="PPC77478.1"/>
    </source>
</evidence>
<keyword evidence="2" id="KW-0560">Oxidoreductase</keyword>
<dbReference type="GO" id="GO:0051213">
    <property type="term" value="F:dioxygenase activity"/>
    <property type="evidence" value="ECO:0007669"/>
    <property type="project" value="UniProtKB-KW"/>
</dbReference>
<keyword evidence="2" id="KW-0223">Dioxygenase</keyword>
<dbReference type="EMBL" id="PRLP01000033">
    <property type="protein sequence ID" value="PPC77478.1"/>
    <property type="molecule type" value="Genomic_DNA"/>
</dbReference>